<dbReference type="PROSITE" id="PS00455">
    <property type="entry name" value="AMP_BINDING"/>
    <property type="match status" value="1"/>
</dbReference>
<dbReference type="InterPro" id="IPR040097">
    <property type="entry name" value="FAAL/FAAC"/>
</dbReference>
<dbReference type="GO" id="GO:0016874">
    <property type="term" value="F:ligase activity"/>
    <property type="evidence" value="ECO:0007669"/>
    <property type="project" value="UniProtKB-KW"/>
</dbReference>
<keyword evidence="4" id="KW-0443">Lipid metabolism</keyword>
<evidence type="ECO:0000256" key="1">
    <source>
        <dbReference type="ARBA" id="ARBA00006432"/>
    </source>
</evidence>
<keyword evidence="8" id="KW-1185">Reference proteome</keyword>
<dbReference type="InterPro" id="IPR020845">
    <property type="entry name" value="AMP-binding_CS"/>
</dbReference>
<dbReference type="Pfam" id="PF00550">
    <property type="entry name" value="PP-binding"/>
    <property type="match status" value="1"/>
</dbReference>
<evidence type="ECO:0000259" key="6">
    <source>
        <dbReference type="PROSITE" id="PS50075"/>
    </source>
</evidence>
<accession>A0ABM8JTD9</accession>
<evidence type="ECO:0000256" key="2">
    <source>
        <dbReference type="ARBA" id="ARBA00022598"/>
    </source>
</evidence>
<reference evidence="7 8" key="1">
    <citation type="submission" date="2023-10" db="EMBL/GenBank/DDBJ databases">
        <title>Xenorhabdus taiwanensis sp. nov., a symbiotic bacterium associated with the entomopathogenic nematode Steinernema taiwanensis.</title>
        <authorList>
            <person name="Tseng C.T."/>
            <person name="Shu H.Y."/>
            <person name="Chen M.H."/>
            <person name="Fang Y.J."/>
            <person name="Wu T.L."/>
            <person name="Lin Y.C."/>
            <person name="Huang C.J."/>
        </authorList>
    </citation>
    <scope>NUCLEOTIDE SEQUENCE [LARGE SCALE GENOMIC DNA]</scope>
    <source>
        <strain evidence="7 8">TCT-1</strain>
    </source>
</reference>
<dbReference type="RefSeq" id="WP_374052816.1">
    <property type="nucleotide sequence ID" value="NZ_AP028978.1"/>
</dbReference>
<keyword evidence="5" id="KW-1133">Transmembrane helix</keyword>
<dbReference type="InterPro" id="IPR045851">
    <property type="entry name" value="AMP-bd_C_sf"/>
</dbReference>
<dbReference type="PANTHER" id="PTHR22754">
    <property type="entry name" value="DISCO-INTERACTING PROTEIN 2 DIP2 -RELATED"/>
    <property type="match status" value="1"/>
</dbReference>
<dbReference type="Pfam" id="PF00501">
    <property type="entry name" value="AMP-binding"/>
    <property type="match status" value="1"/>
</dbReference>
<dbReference type="Gene3D" id="3.40.50.12780">
    <property type="entry name" value="N-terminal domain of ligase-like"/>
    <property type="match status" value="1"/>
</dbReference>
<keyword evidence="2 7" id="KW-0436">Ligase</keyword>
<dbReference type="InterPro" id="IPR000873">
    <property type="entry name" value="AMP-dep_synth/lig_dom"/>
</dbReference>
<evidence type="ECO:0000256" key="3">
    <source>
        <dbReference type="ARBA" id="ARBA00022832"/>
    </source>
</evidence>
<feature type="transmembrane region" description="Helical" evidence="5">
    <location>
        <begin position="64"/>
        <end position="91"/>
    </location>
</feature>
<protein>
    <submittedName>
        <fullName evidence="7">Fatty acyl-AMP ligase</fullName>
    </submittedName>
</protein>
<evidence type="ECO:0000256" key="5">
    <source>
        <dbReference type="SAM" id="Phobius"/>
    </source>
</evidence>
<keyword evidence="5" id="KW-0812">Transmembrane</keyword>
<dbReference type="PANTHER" id="PTHR22754:SF32">
    <property type="entry name" value="DISCO-INTERACTING PROTEIN 2"/>
    <property type="match status" value="1"/>
</dbReference>
<evidence type="ECO:0000313" key="8">
    <source>
        <dbReference type="Proteomes" id="UP001529514"/>
    </source>
</evidence>
<name>A0ABM8JTD9_9GAMM</name>
<dbReference type="EMBL" id="AP028978">
    <property type="protein sequence ID" value="BET95949.1"/>
    <property type="molecule type" value="Genomic_DNA"/>
</dbReference>
<dbReference type="Proteomes" id="UP001529514">
    <property type="component" value="Chromosome"/>
</dbReference>
<organism evidence="7 8">
    <name type="scientific">Xenorhabdus taiwanensis</name>
    <dbReference type="NCBI Taxonomy" id="3085177"/>
    <lineage>
        <taxon>Bacteria</taxon>
        <taxon>Pseudomonadati</taxon>
        <taxon>Pseudomonadota</taxon>
        <taxon>Gammaproteobacteria</taxon>
        <taxon>Enterobacterales</taxon>
        <taxon>Morganellaceae</taxon>
        <taxon>Xenorhabdus</taxon>
    </lineage>
</organism>
<proteinExistence type="inferred from homology"/>
<dbReference type="InterPro" id="IPR036736">
    <property type="entry name" value="ACP-like_sf"/>
</dbReference>
<dbReference type="Gene3D" id="1.10.1200.10">
    <property type="entry name" value="ACP-like"/>
    <property type="match status" value="1"/>
</dbReference>
<dbReference type="InterPro" id="IPR009081">
    <property type="entry name" value="PP-bd_ACP"/>
</dbReference>
<keyword evidence="5" id="KW-0472">Membrane</keyword>
<dbReference type="InterPro" id="IPR025110">
    <property type="entry name" value="AMP-bd_C"/>
</dbReference>
<dbReference type="CDD" id="cd05931">
    <property type="entry name" value="FAAL"/>
    <property type="match status" value="1"/>
</dbReference>
<dbReference type="SUPFAM" id="SSF47336">
    <property type="entry name" value="ACP-like"/>
    <property type="match status" value="1"/>
</dbReference>
<evidence type="ECO:0000313" key="7">
    <source>
        <dbReference type="EMBL" id="BET95949.1"/>
    </source>
</evidence>
<keyword evidence="3" id="KW-0276">Fatty acid metabolism</keyword>
<dbReference type="Pfam" id="PF23024">
    <property type="entry name" value="AMP-dom_DIP2-like"/>
    <property type="match status" value="1"/>
</dbReference>
<feature type="domain" description="Carrier" evidence="6">
    <location>
        <begin position="599"/>
        <end position="676"/>
    </location>
</feature>
<dbReference type="PROSITE" id="PS50075">
    <property type="entry name" value="CARRIER"/>
    <property type="match status" value="1"/>
</dbReference>
<gene>
    <name evidence="7" type="ORF">TCT1_08700</name>
</gene>
<evidence type="ECO:0000256" key="4">
    <source>
        <dbReference type="ARBA" id="ARBA00023098"/>
    </source>
</evidence>
<dbReference type="Gene3D" id="3.30.300.30">
    <property type="match status" value="1"/>
</dbReference>
<comment type="similarity">
    <text evidence="1">Belongs to the ATP-dependent AMP-binding enzyme family.</text>
</comment>
<sequence>MNYYETWNELLKYRATEFAEQRVFTFLGENQEELASLTYAQLYKQAKNLAGVLKEKGQDKDRILLLYPAGLDYVVAFYACLYAGMIAVPLYSPQNIRKIELISEIAKDSGARLALSTQKYLDKVSSMSDSVLNELEWLATDRQVDTSTNWQDPIVKGADVAYLQYTSGSTSLPKGVVLTHETTLFHSEELSHHWHTTQESVLVSWLPHFHDLGQVFSILQPVYKGFHSVLMSPTTFIKQPYIWLKAISDYRATHSCGPDFAYSHSVKNVSKAQLSTLNLSSWLVAINAAEPVRANTIRAFYDHFAEAGLRESTQCPSYGLAESTLVMVSDAVNEKPYFLVCNAAKLRKNQIEIEIESSSSQILVSNGKTELDTQVKIVDIDNYHALEESQIGEIWLSGKSIAAGYWQNPEATEETFKAKLSQSIENREYLRTGDLGFIYEGNLYITGRLKDLIVIRGTNHYPQDIEQTVELSHGLIRNGYCAAFSVENEDIEQLVVVAERNRYYVGEIDYDEVFDKVKKTISARHNLDVSYILIVSPGSITKTTSGKIQRRKCKTEFLNSTLKTVAKYQNKSIDKSQEDEVSNSKISNLTPQKNNLETVLKHSIEAFICSWIANRINISVAQIELRKSFFDYGLNSMDTFSFHSDLEAWLQKPVAEELVWESHSIESLINALASLAIGTFEDNKKIKQLQC</sequence>
<dbReference type="InterPro" id="IPR042099">
    <property type="entry name" value="ANL_N_sf"/>
</dbReference>
<dbReference type="SUPFAM" id="SSF56801">
    <property type="entry name" value="Acetyl-CoA synthetase-like"/>
    <property type="match status" value="1"/>
</dbReference>